<keyword evidence="2" id="KW-0813">Transport</keyword>
<keyword evidence="10" id="KW-1185">Reference proteome</keyword>
<evidence type="ECO:0000256" key="1">
    <source>
        <dbReference type="ARBA" id="ARBA00004141"/>
    </source>
</evidence>
<proteinExistence type="predicted"/>
<organism evidence="9 10">
    <name type="scientific">Methanosarcina baikalica</name>
    <dbReference type="NCBI Taxonomy" id="3073890"/>
    <lineage>
        <taxon>Archaea</taxon>
        <taxon>Methanobacteriati</taxon>
        <taxon>Methanobacteriota</taxon>
        <taxon>Stenosarchaea group</taxon>
        <taxon>Methanomicrobia</taxon>
        <taxon>Methanosarcinales</taxon>
        <taxon>Methanosarcinaceae</taxon>
        <taxon>Methanosarcina</taxon>
    </lineage>
</organism>
<dbReference type="InterPro" id="IPR050794">
    <property type="entry name" value="CPA2_transporter"/>
</dbReference>
<keyword evidence="5" id="KW-0406">Ion transport</keyword>
<dbReference type="InterPro" id="IPR006153">
    <property type="entry name" value="Cation/H_exchanger_TM"/>
</dbReference>
<evidence type="ECO:0000256" key="4">
    <source>
        <dbReference type="ARBA" id="ARBA00022989"/>
    </source>
</evidence>
<evidence type="ECO:0000313" key="10">
    <source>
        <dbReference type="Proteomes" id="UP001246244"/>
    </source>
</evidence>
<evidence type="ECO:0000256" key="2">
    <source>
        <dbReference type="ARBA" id="ARBA00022448"/>
    </source>
</evidence>
<feature type="transmembrane region" description="Helical" evidence="7">
    <location>
        <begin position="291"/>
        <end position="310"/>
    </location>
</feature>
<feature type="transmembrane region" description="Helical" evidence="7">
    <location>
        <begin position="74"/>
        <end position="91"/>
    </location>
</feature>
<protein>
    <submittedName>
        <fullName evidence="9">Cation:proton antiporter</fullName>
    </submittedName>
</protein>
<comment type="subcellular location">
    <subcellularLocation>
        <location evidence="1">Membrane</location>
        <topology evidence="1">Multi-pass membrane protein</topology>
    </subcellularLocation>
</comment>
<evidence type="ECO:0000256" key="7">
    <source>
        <dbReference type="SAM" id="Phobius"/>
    </source>
</evidence>
<feature type="transmembrane region" description="Helical" evidence="7">
    <location>
        <begin position="263"/>
        <end position="279"/>
    </location>
</feature>
<evidence type="ECO:0000313" key="9">
    <source>
        <dbReference type="EMBL" id="MDR7665211.1"/>
    </source>
</evidence>
<feature type="transmembrane region" description="Helical" evidence="7">
    <location>
        <begin position="204"/>
        <end position="227"/>
    </location>
</feature>
<comment type="caution">
    <text evidence="9">The sequence shown here is derived from an EMBL/GenBank/DDBJ whole genome shotgun (WGS) entry which is preliminary data.</text>
</comment>
<evidence type="ECO:0000256" key="5">
    <source>
        <dbReference type="ARBA" id="ARBA00023065"/>
    </source>
</evidence>
<feature type="transmembrane region" description="Helical" evidence="7">
    <location>
        <begin position="383"/>
        <end position="403"/>
    </location>
</feature>
<reference evidence="10" key="1">
    <citation type="submission" date="2023-07" db="EMBL/GenBank/DDBJ databases">
        <title>Whole-genome sequencing of a new Methanosarcina sp. Z-7115.</title>
        <authorList>
            <person name="Zhilina T.N."/>
            <person name="Merkel A.Y."/>
        </authorList>
    </citation>
    <scope>NUCLEOTIDE SEQUENCE [LARGE SCALE GENOMIC DNA]</scope>
    <source>
        <strain evidence="10">Z-7115</strain>
    </source>
</reference>
<name>A0ABU2CZP6_9EURY</name>
<accession>A0ABU2CZP6</accession>
<dbReference type="EMBL" id="JAVKPK010000015">
    <property type="protein sequence ID" value="MDR7665211.1"/>
    <property type="molecule type" value="Genomic_DNA"/>
</dbReference>
<feature type="domain" description="Cation/H+ exchanger transmembrane" evidence="8">
    <location>
        <begin position="19"/>
        <end position="405"/>
    </location>
</feature>
<dbReference type="PANTHER" id="PTHR32468:SF0">
    <property type="entry name" value="K(+)_H(+) ANTIPORTER 1"/>
    <property type="match status" value="1"/>
</dbReference>
<evidence type="ECO:0000256" key="6">
    <source>
        <dbReference type="ARBA" id="ARBA00023136"/>
    </source>
</evidence>
<dbReference type="PANTHER" id="PTHR32468">
    <property type="entry name" value="CATION/H + ANTIPORTER"/>
    <property type="match status" value="1"/>
</dbReference>
<dbReference type="InterPro" id="IPR038770">
    <property type="entry name" value="Na+/solute_symporter_sf"/>
</dbReference>
<keyword evidence="3 7" id="KW-0812">Transmembrane</keyword>
<sequence>MAPTDMIIFFLEIAVMLSMALICGQVMSKLRFPAVFGELFGGIILGPTVWGWLSPDTYNWIFPETGAIFQGRDALIQICMLFFLFAAGLEMNLSIIKKRGTNIAWASLMGITIPFILGFGTVILFPDLWKEHFHGRILIFSMFMGTALSISALPVIARTLMDLDLMKTDMGMIITGAATVDDLVGWALFAFVLSNFAHESFINIPPYMTLILLFLLFGFMLTIGRFLAQRAQKWFKSYLPWPGAFLGITTVLILLAAAFSEVIGIHSVFGAFLVGLAFSQNLEKRDDAHEMIYQFVMYFFAPLYFVSIGLRANFVASFDLTLVLTVLIIACIGKIFGVTLGLMISKMHWKQSITIGFAMNARGAMEMILATVARDAGLIDDRLFVALIIMALVTSFISGPIISRLSGINLSEF</sequence>
<dbReference type="Pfam" id="PF00999">
    <property type="entry name" value="Na_H_Exchanger"/>
    <property type="match status" value="1"/>
</dbReference>
<dbReference type="RefSeq" id="WP_310575238.1">
    <property type="nucleotide sequence ID" value="NZ_JAVKPK010000015.1"/>
</dbReference>
<feature type="transmembrane region" description="Helical" evidence="7">
    <location>
        <begin position="172"/>
        <end position="192"/>
    </location>
</feature>
<feature type="transmembrane region" description="Helical" evidence="7">
    <location>
        <begin position="103"/>
        <end position="125"/>
    </location>
</feature>
<evidence type="ECO:0000259" key="8">
    <source>
        <dbReference type="Pfam" id="PF00999"/>
    </source>
</evidence>
<keyword evidence="6 7" id="KW-0472">Membrane</keyword>
<feature type="transmembrane region" description="Helical" evidence="7">
    <location>
        <begin position="6"/>
        <end position="23"/>
    </location>
</feature>
<feature type="transmembrane region" description="Helical" evidence="7">
    <location>
        <begin position="35"/>
        <end position="54"/>
    </location>
</feature>
<feature type="transmembrane region" description="Helical" evidence="7">
    <location>
        <begin position="137"/>
        <end position="160"/>
    </location>
</feature>
<evidence type="ECO:0000256" key="3">
    <source>
        <dbReference type="ARBA" id="ARBA00022692"/>
    </source>
</evidence>
<dbReference type="Gene3D" id="1.20.1530.20">
    <property type="match status" value="1"/>
</dbReference>
<feature type="transmembrane region" description="Helical" evidence="7">
    <location>
        <begin position="239"/>
        <end position="257"/>
    </location>
</feature>
<gene>
    <name evidence="9" type="ORF">RG963_05305</name>
</gene>
<keyword evidence="4 7" id="KW-1133">Transmembrane helix</keyword>
<dbReference type="Proteomes" id="UP001246244">
    <property type="component" value="Unassembled WGS sequence"/>
</dbReference>
<feature type="transmembrane region" description="Helical" evidence="7">
    <location>
        <begin position="322"/>
        <end position="344"/>
    </location>
</feature>